<dbReference type="AlphaFoldDB" id="A0A2Z6P0Q2"/>
<keyword evidence="2" id="KW-1133">Transmembrane helix</keyword>
<feature type="transmembrane region" description="Helical" evidence="2">
    <location>
        <begin position="72"/>
        <end position="94"/>
    </location>
</feature>
<reference evidence="4" key="1">
    <citation type="journal article" date="2017" name="Front. Plant Sci.">
        <title>Climate Clever Clovers: New Paradigm to Reduce the Environmental Footprint of Ruminants by Breeding Low Methanogenic Forages Utilizing Haplotype Variation.</title>
        <authorList>
            <person name="Kaur P."/>
            <person name="Appels R."/>
            <person name="Bayer P.E."/>
            <person name="Keeble-Gagnere G."/>
            <person name="Wang J."/>
            <person name="Hirakawa H."/>
            <person name="Shirasawa K."/>
            <person name="Vercoe P."/>
            <person name="Stefanova K."/>
            <person name="Durmic Z."/>
            <person name="Nichols P."/>
            <person name="Revell C."/>
            <person name="Isobe S.N."/>
            <person name="Edwards D."/>
            <person name="Erskine W."/>
        </authorList>
    </citation>
    <scope>NUCLEOTIDE SEQUENCE [LARGE SCALE GENOMIC DNA]</scope>
    <source>
        <strain evidence="4">cv. Daliak</strain>
    </source>
</reference>
<sequence>MAMGVDLAEAYVLRKMHKEKLNDEEEAKGPKTSTMIGSKANKPSGWAEDGGVWKYDPSGNFSVRIECQPDKIFLDVMLLGMQAILFVLFVGIWWSRLIICSLPVIQYFLFGISLSGG</sequence>
<protein>
    <submittedName>
        <fullName evidence="3">Uncharacterized protein</fullName>
    </submittedName>
</protein>
<dbReference type="EMBL" id="DF974375">
    <property type="protein sequence ID" value="GAU48053.1"/>
    <property type="molecule type" value="Genomic_DNA"/>
</dbReference>
<proteinExistence type="predicted"/>
<gene>
    <name evidence="3" type="ORF">TSUD_404880</name>
</gene>
<feature type="region of interest" description="Disordered" evidence="1">
    <location>
        <begin position="22"/>
        <end position="44"/>
    </location>
</feature>
<keyword evidence="2" id="KW-0472">Membrane</keyword>
<dbReference type="Proteomes" id="UP000242715">
    <property type="component" value="Unassembled WGS sequence"/>
</dbReference>
<dbReference type="OrthoDB" id="1411410at2759"/>
<keyword evidence="4" id="KW-1185">Reference proteome</keyword>
<accession>A0A2Z6P0Q2</accession>
<evidence type="ECO:0000256" key="1">
    <source>
        <dbReference type="SAM" id="MobiDB-lite"/>
    </source>
</evidence>
<name>A0A2Z6P0Q2_TRISU</name>
<evidence type="ECO:0000313" key="4">
    <source>
        <dbReference type="Proteomes" id="UP000242715"/>
    </source>
</evidence>
<organism evidence="3 4">
    <name type="scientific">Trifolium subterraneum</name>
    <name type="common">Subterranean clover</name>
    <dbReference type="NCBI Taxonomy" id="3900"/>
    <lineage>
        <taxon>Eukaryota</taxon>
        <taxon>Viridiplantae</taxon>
        <taxon>Streptophyta</taxon>
        <taxon>Embryophyta</taxon>
        <taxon>Tracheophyta</taxon>
        <taxon>Spermatophyta</taxon>
        <taxon>Magnoliopsida</taxon>
        <taxon>eudicotyledons</taxon>
        <taxon>Gunneridae</taxon>
        <taxon>Pentapetalae</taxon>
        <taxon>rosids</taxon>
        <taxon>fabids</taxon>
        <taxon>Fabales</taxon>
        <taxon>Fabaceae</taxon>
        <taxon>Papilionoideae</taxon>
        <taxon>50 kb inversion clade</taxon>
        <taxon>NPAAA clade</taxon>
        <taxon>Hologalegina</taxon>
        <taxon>IRL clade</taxon>
        <taxon>Trifolieae</taxon>
        <taxon>Trifolium</taxon>
    </lineage>
</organism>
<keyword evidence="2" id="KW-0812">Transmembrane</keyword>
<evidence type="ECO:0000256" key="2">
    <source>
        <dbReference type="SAM" id="Phobius"/>
    </source>
</evidence>
<evidence type="ECO:0000313" key="3">
    <source>
        <dbReference type="EMBL" id="GAU48053.1"/>
    </source>
</evidence>